<evidence type="ECO:0000256" key="1">
    <source>
        <dbReference type="ARBA" id="ARBA00023015"/>
    </source>
</evidence>
<dbReference type="EMBL" id="VBAI01000185">
    <property type="protein sequence ID" value="TMJ08610.1"/>
    <property type="molecule type" value="Genomic_DNA"/>
</dbReference>
<feature type="domain" description="HTH gntR-type" evidence="4">
    <location>
        <begin position="13"/>
        <end position="81"/>
    </location>
</feature>
<dbReference type="GO" id="GO:0003677">
    <property type="term" value="F:DNA binding"/>
    <property type="evidence" value="ECO:0007669"/>
    <property type="project" value="UniProtKB-KW"/>
</dbReference>
<dbReference type="InterPro" id="IPR050679">
    <property type="entry name" value="Bact_HTH_transcr_reg"/>
</dbReference>
<dbReference type="InterPro" id="IPR000524">
    <property type="entry name" value="Tscrpt_reg_HTH_GntR"/>
</dbReference>
<dbReference type="PRINTS" id="PR00035">
    <property type="entry name" value="HTHGNTR"/>
</dbReference>
<dbReference type="InterPro" id="IPR028978">
    <property type="entry name" value="Chorismate_lyase_/UTRA_dom_sf"/>
</dbReference>
<dbReference type="InterPro" id="IPR036388">
    <property type="entry name" value="WH-like_DNA-bd_sf"/>
</dbReference>
<keyword evidence="1" id="KW-0805">Transcription regulation</keyword>
<accession>A0A537LKU7</accession>
<dbReference type="CDD" id="cd07377">
    <property type="entry name" value="WHTH_GntR"/>
    <property type="match status" value="1"/>
</dbReference>
<dbReference type="Pfam" id="PF00392">
    <property type="entry name" value="GntR"/>
    <property type="match status" value="1"/>
</dbReference>
<evidence type="ECO:0000259" key="4">
    <source>
        <dbReference type="PROSITE" id="PS50949"/>
    </source>
</evidence>
<dbReference type="AlphaFoldDB" id="A0A537LKU7"/>
<dbReference type="Gene3D" id="3.40.1410.10">
    <property type="entry name" value="Chorismate lyase-like"/>
    <property type="match status" value="1"/>
</dbReference>
<sequence length="247" mass="28332">MVVQAPVSRTSPLPLYYQLQEVLRSGIARGEWHQGQRIPTETELCARYRVSRITVRQAVTALVNEGLLYRSRGRGTYVAVPRVSHVVSELVSFTEEMTQRGLVATSRLLEVQVEEPSERFREPLGLGDGEKVIRIKRLRLGDGEPMALQTAYLSHDRFRNLEAQLREDSSLYRVLEEKFGVRLTRAYEVYRPIILGRQLADLLNVPPKSAAFDVERTTFDIENRPIEFVVSILRGDRLQLTLELVRK</sequence>
<dbReference type="InterPro" id="IPR011663">
    <property type="entry name" value="UTRA"/>
</dbReference>
<evidence type="ECO:0000256" key="2">
    <source>
        <dbReference type="ARBA" id="ARBA00023125"/>
    </source>
</evidence>
<comment type="caution">
    <text evidence="5">The sequence shown here is derived from an EMBL/GenBank/DDBJ whole genome shotgun (WGS) entry which is preliminary data.</text>
</comment>
<dbReference type="PANTHER" id="PTHR44846">
    <property type="entry name" value="MANNOSYL-D-GLYCERATE TRANSPORT/METABOLISM SYSTEM REPRESSOR MNGR-RELATED"/>
    <property type="match status" value="1"/>
</dbReference>
<dbReference type="FunFam" id="1.10.10.10:FF:000079">
    <property type="entry name" value="GntR family transcriptional regulator"/>
    <property type="match status" value="1"/>
</dbReference>
<evidence type="ECO:0000256" key="3">
    <source>
        <dbReference type="ARBA" id="ARBA00023163"/>
    </source>
</evidence>
<evidence type="ECO:0000313" key="5">
    <source>
        <dbReference type="EMBL" id="TMJ08610.1"/>
    </source>
</evidence>
<dbReference type="SUPFAM" id="SSF64288">
    <property type="entry name" value="Chorismate lyase-like"/>
    <property type="match status" value="1"/>
</dbReference>
<name>A0A537LKU7_9BACT</name>
<dbReference type="InterPro" id="IPR036390">
    <property type="entry name" value="WH_DNA-bd_sf"/>
</dbReference>
<organism evidence="5">
    <name type="scientific">Candidatus Segetimicrobium genomatis</name>
    <dbReference type="NCBI Taxonomy" id="2569760"/>
    <lineage>
        <taxon>Bacteria</taxon>
        <taxon>Bacillati</taxon>
        <taxon>Candidatus Sysuimicrobiota</taxon>
        <taxon>Candidatus Sysuimicrobiia</taxon>
        <taxon>Candidatus Sysuimicrobiales</taxon>
        <taxon>Candidatus Segetimicrobiaceae</taxon>
        <taxon>Candidatus Segetimicrobium</taxon>
    </lineage>
</organism>
<proteinExistence type="predicted"/>
<dbReference type="PROSITE" id="PS50949">
    <property type="entry name" value="HTH_GNTR"/>
    <property type="match status" value="1"/>
</dbReference>
<reference evidence="5" key="1">
    <citation type="journal article" date="2019" name="Nat. Microbiol.">
        <title>Mediterranean grassland soil C-N compound turnover is dependent on rainfall and depth, and is mediated by genomically divergent microorganisms.</title>
        <authorList>
            <person name="Diamond S."/>
            <person name="Andeer P.F."/>
            <person name="Li Z."/>
            <person name="Crits-Christoph A."/>
            <person name="Burstein D."/>
            <person name="Anantharaman K."/>
            <person name="Lane K.R."/>
            <person name="Thomas B.C."/>
            <person name="Pan C."/>
            <person name="Northen T.R."/>
            <person name="Banfield J.F."/>
        </authorList>
    </citation>
    <scope>NUCLEOTIDE SEQUENCE [LARGE SCALE GENOMIC DNA]</scope>
    <source>
        <strain evidence="5">NP_1</strain>
    </source>
</reference>
<dbReference type="SMART" id="SM00345">
    <property type="entry name" value="HTH_GNTR"/>
    <property type="match status" value="1"/>
</dbReference>
<dbReference type="Proteomes" id="UP000315217">
    <property type="component" value="Unassembled WGS sequence"/>
</dbReference>
<keyword evidence="3" id="KW-0804">Transcription</keyword>
<gene>
    <name evidence="5" type="ORF">E6G98_11700</name>
</gene>
<dbReference type="PANTHER" id="PTHR44846:SF1">
    <property type="entry name" value="MANNOSYL-D-GLYCERATE TRANSPORT_METABOLISM SYSTEM REPRESSOR MNGR-RELATED"/>
    <property type="match status" value="1"/>
</dbReference>
<keyword evidence="2" id="KW-0238">DNA-binding</keyword>
<protein>
    <submittedName>
        <fullName evidence="5">GntR family transcriptional regulator</fullName>
    </submittedName>
</protein>
<dbReference type="Pfam" id="PF07702">
    <property type="entry name" value="UTRA"/>
    <property type="match status" value="1"/>
</dbReference>
<dbReference type="GO" id="GO:0003700">
    <property type="term" value="F:DNA-binding transcription factor activity"/>
    <property type="evidence" value="ECO:0007669"/>
    <property type="project" value="InterPro"/>
</dbReference>
<dbReference type="Gene3D" id="1.10.10.10">
    <property type="entry name" value="Winged helix-like DNA-binding domain superfamily/Winged helix DNA-binding domain"/>
    <property type="match status" value="1"/>
</dbReference>
<dbReference type="SUPFAM" id="SSF46785">
    <property type="entry name" value="Winged helix' DNA-binding domain"/>
    <property type="match status" value="1"/>
</dbReference>
<dbReference type="GO" id="GO:0045892">
    <property type="term" value="P:negative regulation of DNA-templated transcription"/>
    <property type="evidence" value="ECO:0007669"/>
    <property type="project" value="TreeGrafter"/>
</dbReference>
<dbReference type="SMART" id="SM00866">
    <property type="entry name" value="UTRA"/>
    <property type="match status" value="1"/>
</dbReference>